<gene>
    <name evidence="2" type="ORF">BJ508DRAFT_321708</name>
</gene>
<proteinExistence type="predicted"/>
<name>A0A3N4IQS9_ASCIM</name>
<feature type="region of interest" description="Disordered" evidence="1">
    <location>
        <begin position="1"/>
        <end position="167"/>
    </location>
</feature>
<dbReference type="AlphaFoldDB" id="A0A3N4IQS9"/>
<accession>A0A3N4IQS9</accession>
<sequence length="167" mass="17495">MVNQGDGQVNRGMPSNAFTAIKPGSEPLDRSGHQIAQPVGPNAHTSTFSAEAHPPGSAPQDKSHAPNTDPGVLPRDGPYSTGIDAIPGSTSQDVYKGLGKPIQGQDSAELHHGGNHPGKRDRQGVTQWGEGELIETQEVHEKNQRGPAHNVTAADRKPEVVGGEGNQ</sequence>
<evidence type="ECO:0000256" key="1">
    <source>
        <dbReference type="SAM" id="MobiDB-lite"/>
    </source>
</evidence>
<evidence type="ECO:0000313" key="3">
    <source>
        <dbReference type="Proteomes" id="UP000275078"/>
    </source>
</evidence>
<reference evidence="2 3" key="1">
    <citation type="journal article" date="2018" name="Nat. Ecol. Evol.">
        <title>Pezizomycetes genomes reveal the molecular basis of ectomycorrhizal truffle lifestyle.</title>
        <authorList>
            <person name="Murat C."/>
            <person name="Payen T."/>
            <person name="Noel B."/>
            <person name="Kuo A."/>
            <person name="Morin E."/>
            <person name="Chen J."/>
            <person name="Kohler A."/>
            <person name="Krizsan K."/>
            <person name="Balestrini R."/>
            <person name="Da Silva C."/>
            <person name="Montanini B."/>
            <person name="Hainaut M."/>
            <person name="Levati E."/>
            <person name="Barry K.W."/>
            <person name="Belfiori B."/>
            <person name="Cichocki N."/>
            <person name="Clum A."/>
            <person name="Dockter R.B."/>
            <person name="Fauchery L."/>
            <person name="Guy J."/>
            <person name="Iotti M."/>
            <person name="Le Tacon F."/>
            <person name="Lindquist E.A."/>
            <person name="Lipzen A."/>
            <person name="Malagnac F."/>
            <person name="Mello A."/>
            <person name="Molinier V."/>
            <person name="Miyauchi S."/>
            <person name="Poulain J."/>
            <person name="Riccioni C."/>
            <person name="Rubini A."/>
            <person name="Sitrit Y."/>
            <person name="Splivallo R."/>
            <person name="Traeger S."/>
            <person name="Wang M."/>
            <person name="Zifcakova L."/>
            <person name="Wipf D."/>
            <person name="Zambonelli A."/>
            <person name="Paolocci F."/>
            <person name="Nowrousian M."/>
            <person name="Ottonello S."/>
            <person name="Baldrian P."/>
            <person name="Spatafora J.W."/>
            <person name="Henrissat B."/>
            <person name="Nagy L.G."/>
            <person name="Aury J.M."/>
            <person name="Wincker P."/>
            <person name="Grigoriev I.V."/>
            <person name="Bonfante P."/>
            <person name="Martin F.M."/>
        </authorList>
    </citation>
    <scope>NUCLEOTIDE SEQUENCE [LARGE SCALE GENOMIC DNA]</scope>
    <source>
        <strain evidence="2 3">RN42</strain>
    </source>
</reference>
<dbReference type="Proteomes" id="UP000275078">
    <property type="component" value="Unassembled WGS sequence"/>
</dbReference>
<organism evidence="2 3">
    <name type="scientific">Ascobolus immersus RN42</name>
    <dbReference type="NCBI Taxonomy" id="1160509"/>
    <lineage>
        <taxon>Eukaryota</taxon>
        <taxon>Fungi</taxon>
        <taxon>Dikarya</taxon>
        <taxon>Ascomycota</taxon>
        <taxon>Pezizomycotina</taxon>
        <taxon>Pezizomycetes</taxon>
        <taxon>Pezizales</taxon>
        <taxon>Ascobolaceae</taxon>
        <taxon>Ascobolus</taxon>
    </lineage>
</organism>
<feature type="compositionally biased region" description="Basic and acidic residues" evidence="1">
    <location>
        <begin position="108"/>
        <end position="123"/>
    </location>
</feature>
<protein>
    <submittedName>
        <fullName evidence="2">Uncharacterized protein</fullName>
    </submittedName>
</protein>
<evidence type="ECO:0000313" key="2">
    <source>
        <dbReference type="EMBL" id="RPA86581.1"/>
    </source>
</evidence>
<dbReference type="OrthoDB" id="3260716at2759"/>
<keyword evidence="3" id="KW-1185">Reference proteome</keyword>
<dbReference type="EMBL" id="ML119649">
    <property type="protein sequence ID" value="RPA86581.1"/>
    <property type="molecule type" value="Genomic_DNA"/>
</dbReference>